<accession>A0ABN8APV6</accession>
<reference evidence="3" key="1">
    <citation type="submission" date="2021-12" db="EMBL/GenBank/DDBJ databases">
        <authorList>
            <person name="King R."/>
        </authorList>
    </citation>
    <scope>NUCLEOTIDE SEQUENCE</scope>
</reference>
<protein>
    <recommendedName>
        <fullName evidence="2">MGA conserved domain-containing protein</fullName>
    </recommendedName>
</protein>
<dbReference type="Proteomes" id="UP001153292">
    <property type="component" value="Chromosome 1"/>
</dbReference>
<feature type="compositionally biased region" description="Basic and acidic residues" evidence="1">
    <location>
        <begin position="1135"/>
        <end position="1148"/>
    </location>
</feature>
<dbReference type="Pfam" id="PF16059">
    <property type="entry name" value="MGA_dom"/>
    <property type="match status" value="1"/>
</dbReference>
<feature type="compositionally biased region" description="Low complexity" evidence="1">
    <location>
        <begin position="968"/>
        <end position="977"/>
    </location>
</feature>
<evidence type="ECO:0000256" key="1">
    <source>
        <dbReference type="SAM" id="MobiDB-lite"/>
    </source>
</evidence>
<feature type="compositionally biased region" description="Polar residues" evidence="1">
    <location>
        <begin position="951"/>
        <end position="963"/>
    </location>
</feature>
<feature type="compositionally biased region" description="Polar residues" evidence="1">
    <location>
        <begin position="1120"/>
        <end position="1133"/>
    </location>
</feature>
<evidence type="ECO:0000313" key="3">
    <source>
        <dbReference type="EMBL" id="CAH0397473.1"/>
    </source>
</evidence>
<feature type="region of interest" description="Disordered" evidence="1">
    <location>
        <begin position="950"/>
        <end position="977"/>
    </location>
</feature>
<keyword evidence="4" id="KW-1185">Reference proteome</keyword>
<name>A0ABN8APV6_CHISP</name>
<evidence type="ECO:0000259" key="2">
    <source>
        <dbReference type="Pfam" id="PF16059"/>
    </source>
</evidence>
<proteinExistence type="predicted"/>
<feature type="compositionally biased region" description="Polar residues" evidence="1">
    <location>
        <begin position="741"/>
        <end position="756"/>
    </location>
</feature>
<dbReference type="InterPro" id="IPR032060">
    <property type="entry name" value="MGA_dom"/>
</dbReference>
<feature type="compositionally biased region" description="Basic and acidic residues" evidence="1">
    <location>
        <begin position="1525"/>
        <end position="1534"/>
    </location>
</feature>
<evidence type="ECO:0000313" key="4">
    <source>
        <dbReference type="Proteomes" id="UP001153292"/>
    </source>
</evidence>
<feature type="domain" description="MGA conserved" evidence="2">
    <location>
        <begin position="412"/>
        <end position="450"/>
    </location>
</feature>
<organism evidence="3 4">
    <name type="scientific">Chilo suppressalis</name>
    <name type="common">Asiatic rice borer moth</name>
    <dbReference type="NCBI Taxonomy" id="168631"/>
    <lineage>
        <taxon>Eukaryota</taxon>
        <taxon>Metazoa</taxon>
        <taxon>Ecdysozoa</taxon>
        <taxon>Arthropoda</taxon>
        <taxon>Hexapoda</taxon>
        <taxon>Insecta</taxon>
        <taxon>Pterygota</taxon>
        <taxon>Neoptera</taxon>
        <taxon>Endopterygota</taxon>
        <taxon>Lepidoptera</taxon>
        <taxon>Glossata</taxon>
        <taxon>Ditrysia</taxon>
        <taxon>Pyraloidea</taxon>
        <taxon>Crambidae</taxon>
        <taxon>Crambinae</taxon>
        <taxon>Chilo</taxon>
    </lineage>
</organism>
<feature type="region of interest" description="Disordered" evidence="1">
    <location>
        <begin position="714"/>
        <end position="758"/>
    </location>
</feature>
<feature type="region of interest" description="Disordered" evidence="1">
    <location>
        <begin position="1120"/>
        <end position="1149"/>
    </location>
</feature>
<dbReference type="EMBL" id="OU963894">
    <property type="protein sequence ID" value="CAH0397473.1"/>
    <property type="molecule type" value="Genomic_DNA"/>
</dbReference>
<feature type="region of interest" description="Disordered" evidence="1">
    <location>
        <begin position="1508"/>
        <end position="1540"/>
    </location>
</feature>
<sequence>MEKVFSSDIIRSKTYQNNDLRDLYKVIPAQPTSNRNKIDNECGFQPKNDKYYVPKKKSKLKVRTVRDLRNTYEKDVLIDLPYHLERQQNALLRKIRDGSSTKNQTKLLAKNVLNNEDPITRSSWQMLMNINPEDHLHSFQYVLFDGEPIRINGSKGGGKKFIYNFDLGNLRKKIKKYSQNKTKSSLKKKYLLRNSLSVNFKPGPLTRKKQLDKSYQKYNVGKIELINLPKPILEIQSAHGNTLDSTITNLINNFRDVNGFISEKWAEFAVSVLGAKNASVVYQSNSSPVTFDLGYKCDQRRILMRRDQDRECRKPKIIPTMKPTDIFTADECDVIPEIRDMISEMLDAVEISLNQANMYTGEDEPREQCGKDLLKGTSYLKDRNKKKYCELDRLDVTVIRLPENDINTNLSVCRKSFCRLGCICNSLQCTIPLKSHCGRIGCMFACKCDLSKYKLSADYDGECRDLLPGLINLKEEMNNKLSKEEQKFHQTVIVTGNQSILLKSKRRNLKSSKKYEDFYCDTNSKPELKLNPVLSIFITKLNCDNIEPWCMVHNLYKCFCKCKFTDTVSTEKVLIEPEKSEVVLDEDLSYFETSLSNDKEEQFKNRLRDDKTTETNNTVIILDDESTYSSKRNETVRYRTRYGREICVSQDDHNNIDSFECARIKPFIERKYSLGYYINTNQKIKNMEVNDSYLRNRLQYLVDKSVQLDTIINNTTPEKGDTRRRQRKERHKERSTDENVEINSNPIAISENSSDSDCLKTDINPPNLEMIEASSDKRISNKPKLVAWLESSYQQYKKRMEMGIIKCTLEPPKKGKVCLYPWNFILSRYSERKNLFLVSKNEPFRIFMAVDNKNPLFEQCINIDEIRFADLNKYPVTVKNLLTNTSGLKENFCILFGLSHCWELIGAVMKINDSKDKSDKDNSLTDNLSDQELTCLSSSNKEMIEKPALEQTVSDTSNSSISAKDSLELSSPSKCSTSESSKWFVMTIENDFSEIQFYNKGFFVKHESIVKAINVARVTGKTVRLSSQKCSDKSNNPQFGIYAIPNANDYCVFVGPYEIDESLGIETVKIVSKARKNRTRGVWINTNKVDNLKVIDNPLSFMPSQDIQMNGMLPLENMSTEYNDIPSSTQPQPDKSLKKNISKDDQKNTVKPIKLKKSTGLYRIAPQSLLKKINKISQVESMPTEGAIISKPSPSIMSSPLIPLLTKPLQYPIIISSLPKPTCPPSTDDRLVMVLDSKIQNIPVVCERKKPVAEVAPQIKIAAVYSEAKDVQTEIKRPERMVILKPEEINKRVILDNNIPKLEPSPPVQVNTETMDIEDFLDSSTVCAAPADNPLIISDDEDESSPRKVWIKCKNVKLGFIEAEMNKEGEISFKFPGFKCSNFYKKNVAFAKIHQVLTRKVYVTTGLNLEWEVIDANDKIENFQLLKEEDLHANNVLSKNGLHHNSLLFKSNISYIKTYSRRKLQDSPSASTENPEQLSSDFIENVGSAIVKSMVDATLEDRQKLTNKLQDITNENEELSLSPQCEEKSEERDQSNANDV</sequence>
<feature type="compositionally biased region" description="Polar residues" evidence="1">
    <location>
        <begin position="1508"/>
        <end position="1523"/>
    </location>
</feature>
<gene>
    <name evidence="3" type="ORF">CHILSU_LOCUS544</name>
</gene>